<protein>
    <submittedName>
        <fullName evidence="1">Ribosome-recycling factor</fullName>
    </submittedName>
</protein>
<name>A0ACB8UZQ6_9EURO</name>
<proteinExistence type="predicted"/>
<evidence type="ECO:0000313" key="1">
    <source>
        <dbReference type="EMBL" id="KAI2387656.1"/>
    </source>
</evidence>
<dbReference type="EMBL" id="JALBCA010000037">
    <property type="protein sequence ID" value="KAI2387656.1"/>
    <property type="molecule type" value="Genomic_DNA"/>
</dbReference>
<reference evidence="1" key="1">
    <citation type="journal article" date="2022" name="bioRxiv">
        <title>Population genetic analysis of Ophidiomyces ophidiicola, the causative agent of snake fungal disease, indicates recent introductions to the USA.</title>
        <authorList>
            <person name="Ladner J.T."/>
            <person name="Palmer J.M."/>
            <person name="Ettinger C.L."/>
            <person name="Stajich J.E."/>
            <person name="Farrell T.M."/>
            <person name="Glorioso B.M."/>
            <person name="Lawson B."/>
            <person name="Price S.J."/>
            <person name="Stengle A.G."/>
            <person name="Grear D.A."/>
            <person name="Lorch J.M."/>
        </authorList>
    </citation>
    <scope>NUCLEOTIDE SEQUENCE</scope>
    <source>
        <strain evidence="1">NWHC 24266-5</strain>
    </source>
</reference>
<gene>
    <name evidence="1" type="primary">RRF1</name>
    <name evidence="1" type="ORF">LOY88_002986</name>
</gene>
<accession>A0ACB8UZQ6</accession>
<organism evidence="1">
    <name type="scientific">Ophidiomyces ophidiicola</name>
    <dbReference type="NCBI Taxonomy" id="1387563"/>
    <lineage>
        <taxon>Eukaryota</taxon>
        <taxon>Fungi</taxon>
        <taxon>Dikarya</taxon>
        <taxon>Ascomycota</taxon>
        <taxon>Pezizomycotina</taxon>
        <taxon>Eurotiomycetes</taxon>
        <taxon>Eurotiomycetidae</taxon>
        <taxon>Onygenales</taxon>
        <taxon>Onygenaceae</taxon>
        <taxon>Ophidiomyces</taxon>
    </lineage>
</organism>
<sequence length="278" mass="30717">MSPPFRIPYARATQAICHHQARTFGYNGARSTAFAFSNQLGRTSSVSSLYAVKSSHYFSTTPALLKKNKGKSAQAEPAAVADPFDFSPLSDGIQRAVLRLQEDLAKLQSRGRLNPEVIENVRVTLRSTSGQEKHKQIVKLKDLAQVIPKGGRMITIIVGAEDYTKPITSALQAAPSLSLNPQPDSRNKLQLNLPIPPPTRESRDEALKAAKLDFEKAGKAVKDARASIQKKLKAMGSNKTIRPDDLHKALEQMEKMTERGQKEVKNAFENARQAFERE</sequence>
<comment type="caution">
    <text evidence="1">The sequence shown here is derived from an EMBL/GenBank/DDBJ whole genome shotgun (WGS) entry which is preliminary data.</text>
</comment>